<evidence type="ECO:0000313" key="2">
    <source>
        <dbReference type="Proteomes" id="UP001519363"/>
    </source>
</evidence>
<comment type="caution">
    <text evidence="1">The sequence shown here is derived from an EMBL/GenBank/DDBJ whole genome shotgun (WGS) entry which is preliminary data.</text>
</comment>
<dbReference type="Proteomes" id="UP001519363">
    <property type="component" value="Unassembled WGS sequence"/>
</dbReference>
<gene>
    <name evidence="1" type="ORF">JOF53_001026</name>
</gene>
<evidence type="ECO:0000313" key="1">
    <source>
        <dbReference type="EMBL" id="MBP2472154.1"/>
    </source>
</evidence>
<dbReference type="InterPro" id="IPR012675">
    <property type="entry name" value="Beta-grasp_dom_sf"/>
</dbReference>
<accession>A0ABS5A6E0</accession>
<protein>
    <submittedName>
        <fullName evidence="1">Aerobic-type carbon monoxide dehydrogenase small subunit (CoxS/CutS family)</fullName>
    </submittedName>
</protein>
<dbReference type="RefSeq" id="WP_372444617.1">
    <property type="nucleotide sequence ID" value="NZ_JAGIOO010000001.1"/>
</dbReference>
<keyword evidence="2" id="KW-1185">Reference proteome</keyword>
<dbReference type="Gene3D" id="3.10.20.30">
    <property type="match status" value="1"/>
</dbReference>
<sequence>MHVDGQRVLSCLTLVAAMDGASVTTIEGLAESGQPRGT</sequence>
<reference evidence="1 2" key="1">
    <citation type="submission" date="2021-03" db="EMBL/GenBank/DDBJ databases">
        <title>Sequencing the genomes of 1000 actinobacteria strains.</title>
        <authorList>
            <person name="Klenk H.-P."/>
        </authorList>
    </citation>
    <scope>NUCLEOTIDE SEQUENCE [LARGE SCALE GENOMIC DNA]</scope>
    <source>
        <strain evidence="1 2">DSM 44580</strain>
    </source>
</reference>
<name>A0ABS5A6E0_9PSEU</name>
<organism evidence="1 2">
    <name type="scientific">Crossiella equi</name>
    <dbReference type="NCBI Taxonomy" id="130796"/>
    <lineage>
        <taxon>Bacteria</taxon>
        <taxon>Bacillati</taxon>
        <taxon>Actinomycetota</taxon>
        <taxon>Actinomycetes</taxon>
        <taxon>Pseudonocardiales</taxon>
        <taxon>Pseudonocardiaceae</taxon>
        <taxon>Crossiella</taxon>
    </lineage>
</organism>
<dbReference type="InterPro" id="IPR036010">
    <property type="entry name" value="2Fe-2S_ferredoxin-like_sf"/>
</dbReference>
<dbReference type="SUPFAM" id="SSF54292">
    <property type="entry name" value="2Fe-2S ferredoxin-like"/>
    <property type="match status" value="1"/>
</dbReference>
<proteinExistence type="predicted"/>
<dbReference type="EMBL" id="JAGIOO010000001">
    <property type="protein sequence ID" value="MBP2472154.1"/>
    <property type="molecule type" value="Genomic_DNA"/>
</dbReference>